<comment type="caution">
    <text evidence="1">The sequence shown here is derived from an EMBL/GenBank/DDBJ whole genome shotgun (WGS) entry which is preliminary data.</text>
</comment>
<dbReference type="PANTHER" id="PTHR37835">
    <property type="entry name" value="ALPHA-CLOSTRIPAIN"/>
    <property type="match status" value="1"/>
</dbReference>
<dbReference type="Gene3D" id="3.40.50.11970">
    <property type="match status" value="1"/>
</dbReference>
<dbReference type="EMBL" id="PKTG01000087">
    <property type="protein sequence ID" value="PLX17420.1"/>
    <property type="molecule type" value="Genomic_DNA"/>
</dbReference>
<dbReference type="PANTHER" id="PTHR37835:SF1">
    <property type="entry name" value="ALPHA-CLOSTRIPAIN"/>
    <property type="match status" value="1"/>
</dbReference>
<sequence>MEDTMRKLTWLIVLMIAFTFVSVKADVTSEKEWTLLLFINGDNNLSSAGKEDINEMEKIGSTDDVNIIVEFDSAGSNGTWRYYIEKDDNSSSITSPVVQDLGEQDTGDWQHALDFFKWGVDNYPAQKYLIAFWNNGAGWEKDPNENVLTKGICYDDQSGNHITTPQLSMLTKALYEHAGRKIDIISYDACLMQMMEVGYETRQYCDIQVGAEETEPGDGWPYDDFLAPLVANPTMNPVELSKTMVKAYGDSYMGGSQGTSATTQSAIDLRKIEWFRNKVDTLAETLIEKAPSYTGAYQTAINQTQKYAYSQCKDLGHFCENLIKEVNDYSVKSAAQDVLDSLPEFVIEYVNTGSKVENSHGVSIYIPSKYQFDGKKDDYAAIKWAQDSKWDEFLSGLFYPNYPVIKLDTITYKDSDGDGKVSPGERVDFEVKIKNEGNKPSSSLQVKLAVDGWDASVNSSYASVFGVDALSETTVDGLSATISSSCDENKSIDFVISVEGEGINLSKTETLIVRKPFAVRNNVLLLALDSEKNEYKEYMTALNDCGIKFDLWDNKIEEGQIPYSLLAKYVNGVVIVPAPGTSDLNVVGLEDLQSYLDAGGNLFISGQDICYKLKDDDFYSQYLHAKYIQDNVGIHNVVGENGFNMEFAIEGGDGANNQKWPDEIEAIGNAQVIFKYSGIKMLFKESKDTGFGSKSISGAGHAGIFAQEDNYKVVYFSFGFEAIDSREARKSVMEAVMDLVYPTLRGRLQNMVIFEERMANATDENALRRLITKRNNGEEALFDMVKDNPQLLNEYSLDRHVFGDVMNRVIEYKMTAEDEDDDLDDLIPLGKPDKKK</sequence>
<dbReference type="Pfam" id="PF03415">
    <property type="entry name" value="Peptidase_C11"/>
    <property type="match status" value="1"/>
</dbReference>
<evidence type="ECO:0000313" key="2">
    <source>
        <dbReference type="Proteomes" id="UP000234857"/>
    </source>
</evidence>
<dbReference type="Proteomes" id="UP000234857">
    <property type="component" value="Unassembled WGS sequence"/>
</dbReference>
<evidence type="ECO:0000313" key="1">
    <source>
        <dbReference type="EMBL" id="PLX17420.1"/>
    </source>
</evidence>
<accession>A0A2N5ZFF4</accession>
<proteinExistence type="predicted"/>
<organism evidence="1 2">
    <name type="scientific">Muiribacterium halophilum</name>
    <dbReference type="NCBI Taxonomy" id="2053465"/>
    <lineage>
        <taxon>Bacteria</taxon>
        <taxon>Candidatus Muiribacteriota</taxon>
        <taxon>Candidatus Muiribacteriia</taxon>
        <taxon>Candidatus Muiribacteriales</taxon>
        <taxon>Candidatus Muiribacteriaceae</taxon>
        <taxon>Candidatus Muiribacterium</taxon>
    </lineage>
</organism>
<gene>
    <name evidence="1" type="ORF">C0601_07620</name>
</gene>
<protein>
    <submittedName>
        <fullName evidence="1">Uncharacterized protein</fullName>
    </submittedName>
</protein>
<dbReference type="InterPro" id="IPR005077">
    <property type="entry name" value="Peptidase_C11"/>
</dbReference>
<reference evidence="1 2" key="1">
    <citation type="submission" date="2017-11" db="EMBL/GenBank/DDBJ databases">
        <title>Genome-resolved metagenomics identifies genetic mobility, metabolic interactions, and unexpected diversity in perchlorate-reducing communities.</title>
        <authorList>
            <person name="Barnum T.P."/>
            <person name="Figueroa I.A."/>
            <person name="Carlstrom C.I."/>
            <person name="Lucas L.N."/>
            <person name="Engelbrektson A.L."/>
            <person name="Coates J.D."/>
        </authorList>
    </citation>
    <scope>NUCLEOTIDE SEQUENCE [LARGE SCALE GENOMIC DNA]</scope>
    <source>
        <strain evidence="1">BM706</strain>
    </source>
</reference>
<dbReference type="AlphaFoldDB" id="A0A2N5ZFF4"/>
<name>A0A2N5ZFF4_MUIH1</name>